<dbReference type="GO" id="GO:0032588">
    <property type="term" value="C:trans-Golgi network membrane"/>
    <property type="evidence" value="ECO:0007669"/>
    <property type="project" value="InterPro"/>
</dbReference>
<dbReference type="GeneTree" id="ENSGT00940000154186"/>
<dbReference type="GO" id="GO:0030276">
    <property type="term" value="F:clathrin binding"/>
    <property type="evidence" value="ECO:0007669"/>
    <property type="project" value="InterPro"/>
</dbReference>
<reference evidence="2" key="3">
    <citation type="submission" date="2025-09" db="UniProtKB">
        <authorList>
            <consortium name="Ensembl"/>
        </authorList>
    </citation>
    <scope>IDENTIFICATION</scope>
</reference>
<feature type="region of interest" description="Disordered" evidence="1">
    <location>
        <begin position="1"/>
        <end position="60"/>
    </location>
</feature>
<sequence>MEPYVVPFHSSSPPPLDDYGGGDAASSHLPKSKISPGSLRESSNSPVDQPKSLSSVPGSCREQVNMKGQSFMDDLSSRLTNGYAKGDRRFGPCDAFQVESFSSKEDDGFADFSVFAEQAAHPWCCGFSPLATTEQRAPQVEGTDPGERVCDVIMDSEPRSYDNVCTNINHCERRCAAVVKPSQDQRQPQEAAAGLECEEPEDVEEQRERCGDFRCDKSLTNSEVEENEDAEKKTGTSVYDSASEDLASLCDDFSFDGVSADMEPNVSSLASHDDQTDWDQTDDEGDELGHCGNPYSLDNTSMANLCQSEEEKGFHCGDQSVTQEHAATSTSSCERDSSADDDDKVSEAHSDPECEPSVGGLPPSDSFADFCSAPTEGDGDTSWAEFPGQRTREEEQPWTDGGDRSVQTDGDSEGRQDGIEECGVLRRNSCQTSFSCRVHQLLWSSFPDIGVAAVEEDVETLTLGALLFTQMPDLRLQSGLWWPNQDVTGALGLQFQWPGSHTNTTLLRCLSVNKRDKGIREPTKDSVPGNRSDTDGLPGPGTKPQPSVKQLQETLSSKQPERSSRGLTSAQDDCPAVNLDYFGCDDGEDKRPSSSNSPPPGVDRELYELTMNKLETKANSCHLEDTLNRLMSAAEKTSVSVRTPKQEEKLSSEARTMIAKLPNLSFMRASVLMFPSILVPKESSVLE</sequence>
<feature type="compositionally biased region" description="Polar residues" evidence="1">
    <location>
        <begin position="319"/>
        <end position="332"/>
    </location>
</feature>
<evidence type="ECO:0000256" key="1">
    <source>
        <dbReference type="SAM" id="MobiDB-lite"/>
    </source>
</evidence>
<feature type="compositionally biased region" description="Polar residues" evidence="1">
    <location>
        <begin position="40"/>
        <end position="57"/>
    </location>
</feature>
<reference evidence="2" key="2">
    <citation type="submission" date="2025-08" db="UniProtKB">
        <authorList>
            <consortium name="Ensembl"/>
        </authorList>
    </citation>
    <scope>IDENTIFICATION</scope>
</reference>
<dbReference type="InParanoid" id="A0A3P8URH1"/>
<dbReference type="PANTHER" id="PTHR16156">
    <property type="entry name" value="AFTIPHILIN A-RELATED"/>
    <property type="match status" value="1"/>
</dbReference>
<evidence type="ECO:0000313" key="2">
    <source>
        <dbReference type="Ensembl" id="ENSCSEP00000005793.1"/>
    </source>
</evidence>
<evidence type="ECO:0000313" key="3">
    <source>
        <dbReference type="Proteomes" id="UP000265120"/>
    </source>
</evidence>
<feature type="region of interest" description="Disordered" evidence="1">
    <location>
        <begin position="179"/>
        <end position="203"/>
    </location>
</feature>
<feature type="region of interest" description="Disordered" evidence="1">
    <location>
        <begin position="517"/>
        <end position="604"/>
    </location>
</feature>
<keyword evidence="3" id="KW-1185">Reference proteome</keyword>
<feature type="compositionally biased region" description="Polar residues" evidence="1">
    <location>
        <begin position="544"/>
        <end position="558"/>
    </location>
</feature>
<proteinExistence type="predicted"/>
<name>A0A3P8URH1_CYNSE</name>
<dbReference type="PANTHER" id="PTHR16156:SF7">
    <property type="entry name" value="CLATHRIN BINDING BOX OF AFTIPHILIN CONTAINING 1"/>
    <property type="match status" value="1"/>
</dbReference>
<dbReference type="AlphaFoldDB" id="A0A3P8URH1"/>
<dbReference type="Proteomes" id="UP000265120">
    <property type="component" value="Chromosome 12"/>
</dbReference>
<dbReference type="STRING" id="244447.ENSCSEP00000005793"/>
<dbReference type="Ensembl" id="ENSCSET00000005856.1">
    <property type="protein sequence ID" value="ENSCSEP00000005793.1"/>
    <property type="gene ID" value="ENSCSEG00000003748.1"/>
</dbReference>
<feature type="compositionally biased region" description="Polar residues" evidence="1">
    <location>
        <begin position="296"/>
        <end position="307"/>
    </location>
</feature>
<dbReference type="GO" id="GO:0030121">
    <property type="term" value="C:AP-1 adaptor complex"/>
    <property type="evidence" value="ECO:0007669"/>
    <property type="project" value="TreeGrafter"/>
</dbReference>
<organism evidence="2 3">
    <name type="scientific">Cynoglossus semilaevis</name>
    <name type="common">Tongue sole</name>
    <dbReference type="NCBI Taxonomy" id="244447"/>
    <lineage>
        <taxon>Eukaryota</taxon>
        <taxon>Metazoa</taxon>
        <taxon>Chordata</taxon>
        <taxon>Craniata</taxon>
        <taxon>Vertebrata</taxon>
        <taxon>Euteleostomi</taxon>
        <taxon>Actinopterygii</taxon>
        <taxon>Neopterygii</taxon>
        <taxon>Teleostei</taxon>
        <taxon>Neoteleostei</taxon>
        <taxon>Acanthomorphata</taxon>
        <taxon>Carangaria</taxon>
        <taxon>Pleuronectiformes</taxon>
        <taxon>Pleuronectoidei</taxon>
        <taxon>Cynoglossidae</taxon>
        <taxon>Cynoglossinae</taxon>
        <taxon>Cynoglossus</taxon>
    </lineage>
</organism>
<reference evidence="2 3" key="1">
    <citation type="journal article" date="2014" name="Nat. Genet.">
        <title>Whole-genome sequence of a flatfish provides insights into ZW sex chromosome evolution and adaptation to a benthic lifestyle.</title>
        <authorList>
            <person name="Chen S."/>
            <person name="Zhang G."/>
            <person name="Shao C."/>
            <person name="Huang Q."/>
            <person name="Liu G."/>
            <person name="Zhang P."/>
            <person name="Song W."/>
            <person name="An N."/>
            <person name="Chalopin D."/>
            <person name="Volff J.N."/>
            <person name="Hong Y."/>
            <person name="Li Q."/>
            <person name="Sha Z."/>
            <person name="Zhou H."/>
            <person name="Xie M."/>
            <person name="Yu Q."/>
            <person name="Liu Y."/>
            <person name="Xiang H."/>
            <person name="Wang N."/>
            <person name="Wu K."/>
            <person name="Yang C."/>
            <person name="Zhou Q."/>
            <person name="Liao X."/>
            <person name="Yang L."/>
            <person name="Hu Q."/>
            <person name="Zhang J."/>
            <person name="Meng L."/>
            <person name="Jin L."/>
            <person name="Tian Y."/>
            <person name="Lian J."/>
            <person name="Yang J."/>
            <person name="Miao G."/>
            <person name="Liu S."/>
            <person name="Liang Z."/>
            <person name="Yan F."/>
            <person name="Li Y."/>
            <person name="Sun B."/>
            <person name="Zhang H."/>
            <person name="Zhang J."/>
            <person name="Zhu Y."/>
            <person name="Du M."/>
            <person name="Zhao Y."/>
            <person name="Schartl M."/>
            <person name="Tang Q."/>
            <person name="Wang J."/>
        </authorList>
    </citation>
    <scope>NUCLEOTIDE SEQUENCE</scope>
</reference>
<protein>
    <submittedName>
        <fullName evidence="2">Aftiphilin-like</fullName>
    </submittedName>
</protein>
<feature type="region of interest" description="Disordered" evidence="1">
    <location>
        <begin position="260"/>
        <end position="416"/>
    </location>
</feature>
<accession>A0A3P8URH1</accession>
<dbReference type="InterPro" id="IPR046359">
    <property type="entry name" value="Aftin-like"/>
</dbReference>
<feature type="compositionally biased region" description="Acidic residues" evidence="1">
    <location>
        <begin position="276"/>
        <end position="286"/>
    </location>
</feature>